<proteinExistence type="predicted"/>
<protein>
    <submittedName>
        <fullName evidence="2">Uncharacterized protein</fullName>
    </submittedName>
</protein>
<dbReference type="AlphaFoldDB" id="A0A0K2V4J7"/>
<evidence type="ECO:0000313" key="2">
    <source>
        <dbReference type="EMBL" id="CDW45062.1"/>
    </source>
</evidence>
<dbReference type="EMBL" id="HACA01027701">
    <property type="protein sequence ID" value="CDW45062.1"/>
    <property type="molecule type" value="Transcribed_RNA"/>
</dbReference>
<name>A0A0K2V4J7_LEPSM</name>
<organism evidence="2">
    <name type="scientific">Lepeophtheirus salmonis</name>
    <name type="common">Salmon louse</name>
    <name type="synonym">Caligus salmonis</name>
    <dbReference type="NCBI Taxonomy" id="72036"/>
    <lineage>
        <taxon>Eukaryota</taxon>
        <taxon>Metazoa</taxon>
        <taxon>Ecdysozoa</taxon>
        <taxon>Arthropoda</taxon>
        <taxon>Crustacea</taxon>
        <taxon>Multicrustacea</taxon>
        <taxon>Hexanauplia</taxon>
        <taxon>Copepoda</taxon>
        <taxon>Siphonostomatoida</taxon>
        <taxon>Caligidae</taxon>
        <taxon>Lepeophtheirus</taxon>
    </lineage>
</organism>
<sequence length="136" mass="15797">MSMEYFDEQILPSLEVSSNNSSTEEYLRPNKKSNSKNRGIKRCNKRISDLTSNLSEYKRIIGDQSSQIKSLEVVILKQNELLREHSLQLKELHRKMVETNKIREELLCSKKRKAPYESIIIDSISNVASEAKRRAI</sequence>
<feature type="region of interest" description="Disordered" evidence="1">
    <location>
        <begin position="18"/>
        <end position="40"/>
    </location>
</feature>
<reference evidence="2" key="1">
    <citation type="submission" date="2014-05" db="EMBL/GenBank/DDBJ databases">
        <authorList>
            <person name="Chronopoulou M."/>
        </authorList>
    </citation>
    <scope>NUCLEOTIDE SEQUENCE</scope>
    <source>
        <tissue evidence="2">Whole organism</tissue>
    </source>
</reference>
<feature type="compositionally biased region" description="Basic residues" evidence="1">
    <location>
        <begin position="29"/>
        <end position="40"/>
    </location>
</feature>
<accession>A0A0K2V4J7</accession>
<evidence type="ECO:0000256" key="1">
    <source>
        <dbReference type="SAM" id="MobiDB-lite"/>
    </source>
</evidence>
<dbReference type="OrthoDB" id="5860767at2759"/>